<dbReference type="GO" id="GO:0039694">
    <property type="term" value="P:viral RNA genome replication"/>
    <property type="evidence" value="ECO:0007669"/>
    <property type="project" value="InterPro"/>
</dbReference>
<evidence type="ECO:0000256" key="24">
    <source>
        <dbReference type="ARBA" id="ARBA00023065"/>
    </source>
</evidence>
<dbReference type="InterPro" id="IPR001205">
    <property type="entry name" value="RNA-dir_pol_C"/>
</dbReference>
<dbReference type="InterPro" id="IPR000605">
    <property type="entry name" value="Helicase_SF3_ssDNA/RNA_vir"/>
</dbReference>
<dbReference type="GO" id="GO:0044162">
    <property type="term" value="C:host cell cytoplasmic vesicle membrane"/>
    <property type="evidence" value="ECO:0007669"/>
    <property type="project" value="UniProtKB-SubCell"/>
</dbReference>
<dbReference type="GO" id="GO:0006508">
    <property type="term" value="P:proteolysis"/>
    <property type="evidence" value="ECO:0007669"/>
    <property type="project" value="UniProtKB-KW"/>
</dbReference>
<evidence type="ECO:0000256" key="15">
    <source>
        <dbReference type="ARBA" id="ARBA00022801"/>
    </source>
</evidence>
<dbReference type="InterPro" id="IPR033703">
    <property type="entry name" value="Rhv-like"/>
</dbReference>
<dbReference type="GO" id="GO:0019028">
    <property type="term" value="C:viral capsid"/>
    <property type="evidence" value="ECO:0007669"/>
    <property type="project" value="UniProtKB-KW"/>
</dbReference>
<evidence type="ECO:0000256" key="6">
    <source>
        <dbReference type="ARBA" id="ARBA00022488"/>
    </source>
</evidence>
<dbReference type="InterPro" id="IPR001676">
    <property type="entry name" value="Picornavirus_capsid"/>
</dbReference>
<evidence type="ECO:0000256" key="4">
    <source>
        <dbReference type="ARBA" id="ARBA00022448"/>
    </source>
</evidence>
<keyword evidence="19" id="KW-0067">ATP-binding</keyword>
<keyword evidence="26" id="KW-1035">Host cytoplasm</keyword>
<evidence type="ECO:0000256" key="12">
    <source>
        <dbReference type="ARBA" id="ARBA00022679"/>
    </source>
</evidence>
<comment type="subcellular location">
    <subcellularLocation>
        <location evidence="1">Host cytoplasmic vesicle membrane</location>
        <topology evidence="1">Peripheral membrane protein</topology>
        <orientation evidence="1">Cytoplasmic side</orientation>
    </subcellularLocation>
    <subcellularLocation>
        <location evidence="2">Virion</location>
    </subcellularLocation>
</comment>
<dbReference type="InterPro" id="IPR027417">
    <property type="entry name" value="P-loop_NTPase"/>
</dbReference>
<dbReference type="CDD" id="cd00205">
    <property type="entry name" value="rhv_like"/>
    <property type="match status" value="1"/>
</dbReference>
<keyword evidence="27" id="KW-1160">Virus entry into host cell</keyword>
<dbReference type="InterPro" id="IPR009003">
    <property type="entry name" value="Peptidase_S1_PA"/>
</dbReference>
<evidence type="ECO:0000256" key="19">
    <source>
        <dbReference type="ARBA" id="ARBA00022840"/>
    </source>
</evidence>
<evidence type="ECO:0000256" key="21">
    <source>
        <dbReference type="ARBA" id="ARBA00022870"/>
    </source>
</evidence>
<feature type="domain" description="Peptidase C3" evidence="31">
    <location>
        <begin position="1336"/>
        <end position="1521"/>
    </location>
</feature>
<dbReference type="GO" id="GO:0004197">
    <property type="term" value="F:cysteine-type endopeptidase activity"/>
    <property type="evidence" value="ECO:0007669"/>
    <property type="project" value="InterPro"/>
</dbReference>
<dbReference type="GO" id="GO:0003723">
    <property type="term" value="F:RNA binding"/>
    <property type="evidence" value="ECO:0007669"/>
    <property type="project" value="InterPro"/>
</dbReference>
<dbReference type="GO" id="GO:0034220">
    <property type="term" value="P:monoatomic ion transmembrane transport"/>
    <property type="evidence" value="ECO:0007669"/>
    <property type="project" value="UniProtKB-KW"/>
</dbReference>
<protein>
    <recommendedName>
        <fullName evidence="3">Genome polyprotein</fullName>
    </recommendedName>
</protein>
<evidence type="ECO:0000256" key="2">
    <source>
        <dbReference type="ARBA" id="ARBA00004328"/>
    </source>
</evidence>
<evidence type="ECO:0000256" key="8">
    <source>
        <dbReference type="ARBA" id="ARBA00022553"/>
    </source>
</evidence>
<dbReference type="InterPro" id="IPR043504">
    <property type="entry name" value="Peptidase_S1_PA_chymotrypsin"/>
</dbReference>
<evidence type="ECO:0000256" key="22">
    <source>
        <dbReference type="ARBA" id="ARBA00022953"/>
    </source>
</evidence>
<keyword evidence="10" id="KW-0945">Host-virus interaction</keyword>
<keyword evidence="14" id="KW-0547">Nucleotide-binding</keyword>
<evidence type="ECO:0000256" key="23">
    <source>
        <dbReference type="ARBA" id="ARBA00023039"/>
    </source>
</evidence>
<keyword evidence="12" id="KW-0808">Transferase</keyword>
<keyword evidence="16" id="KW-1161">Viral attachment to host cell</keyword>
<keyword evidence="21" id="KW-1043">Host membrane</keyword>
<dbReference type="SUPFAM" id="SSF52540">
    <property type="entry name" value="P-loop containing nucleoside triphosphate hydrolases"/>
    <property type="match status" value="1"/>
</dbReference>
<evidence type="ECO:0000256" key="27">
    <source>
        <dbReference type="ARBA" id="ARBA00023296"/>
    </source>
</evidence>
<dbReference type="Pfam" id="PF00073">
    <property type="entry name" value="Rhv"/>
    <property type="match status" value="1"/>
</dbReference>
<evidence type="ECO:0000256" key="16">
    <source>
        <dbReference type="ARBA" id="ARBA00022804"/>
    </source>
</evidence>
<keyword evidence="24" id="KW-0406">Ion transport</keyword>
<keyword evidence="7" id="KW-0191">Covalent protein-RNA linkage</keyword>
<dbReference type="GO" id="GO:0003724">
    <property type="term" value="F:RNA helicase activity"/>
    <property type="evidence" value="ECO:0007669"/>
    <property type="project" value="InterPro"/>
</dbReference>
<dbReference type="GO" id="GO:0005198">
    <property type="term" value="F:structural molecule activity"/>
    <property type="evidence" value="ECO:0007669"/>
    <property type="project" value="InterPro"/>
</dbReference>
<dbReference type="Pfam" id="PF00548">
    <property type="entry name" value="Peptidase_C3"/>
    <property type="match status" value="1"/>
</dbReference>
<evidence type="ECO:0000256" key="25">
    <source>
        <dbReference type="ARBA" id="ARBA00023136"/>
    </source>
</evidence>
<dbReference type="Gene3D" id="3.30.70.270">
    <property type="match status" value="1"/>
</dbReference>
<dbReference type="PROSITE" id="PS50507">
    <property type="entry name" value="RDRP_SSRNA_POS"/>
    <property type="match status" value="1"/>
</dbReference>
<keyword evidence="20" id="KW-0946">Virion</keyword>
<evidence type="ECO:0000256" key="1">
    <source>
        <dbReference type="ARBA" id="ARBA00004295"/>
    </source>
</evidence>
<keyword evidence="22" id="KW-0693">Viral RNA replication</keyword>
<keyword evidence="11" id="KW-0645">Protease</keyword>
<sequence>METVKEIAAKTLAPLTNDVLSAAEQIAGLVVTEPTDDAHQITVNPSANSAIVNSTPPVSDAELVSVQQTSSTDDMYSCAYEPSVGEENVTRYTEIMHGSYSTSNAPFDVIAHRLTPGCFFDDDEDPAKGQCQRFCFLRCGFEFSLNVTTPMGGQGALVLLYLPPGFAGLVNSSSKLDNCARGSLFNFPHVIIDISLANSSTLTIPYMSYKNYFNITGSEQLTSPKMGSGRICVVALTKYNCGASTTNSIQFTLFGQMLDADLQCPRPLNLNAQGLQRVSPTKHTTVSFSHTPPMAINSTPGCVNLSSFVTGNAAESTSLACEETMVDLKTAGARSAISDLKTVLRRWQVYAVSNVTLNTQGAVTVYPVNIVTAGTGTDVQNNSLFLICSNFQFFRGSLELRALVITSKGMSVKYKLGWFRSNTTSTVTYTQTRNTLFVVGDSDGPPPVLTIPYSNDKFRCAVGGQYGTAYFAVVNKTATNVICPTTCSVVLQIRAGPDFELSVPQYSDLKLQGIGDGVDESATCFVNFRLVDVPITTTPHTNVDAIFGRSVHMFDVTNQQGRYVITPMHNPRSDAHNKRSTFNILSCFAYFAGELTITAVNFSTQNEAYIGHTYTTENAGDLNELINYGTIIVPPGGVKTFNAPFYSETPFRVLNGEGALGYFLSYCADSTATIRVYASLRNCQFVGMAASANYTVAPIAASAALSDQGPKAHKLLYKVTPSRQYCVEVSGRTYAMSVTGAIEEVDGPSVVAILRPVDPEFLEAVMKHLSFDHRALATLHHNHAKLYDMLVTAFIYTCSDQAPDMTAMITRAMAVFQDLVANDVVRLVLKTLVKALCYGIICVTATSVAPLAACAALALVDLSEIRLGAVAQGISEALVEGDIMGLVTVVLESIQGVDKDEIKATVMAASEAMGDQAPSLKGFTDFTNACKTVGWWLETAIKIIKTVKDRLFSTRVKEASEWLGANRTRLYAFIASVDVHLTKCATNPEYASDPSTQAIHLKLQSDLIKCREKFLETPFTDIKNLVSGAITRMERVKLTPVTMRPYRPEPYGVWIQGSAGAGKSFLSGLIATAVRKQFGFSTYYHPVASAHMDGYGSQEIHVFDDFGQCRDEADYTLVCNLISTSPFIVPKAELEAKGTYYNGRVVITTTNRMDFTSHKLFDPEALARRFPMSLHIRPRPEYSTPKGHLDVVAAIKDKKWNNVWEVKTDKGWCSLNVDFMLGKIMDEIEARKEIVNIMDQGDWIVKYDGQEVLFSVDEVEQQPQLSDKLKRYIDRAITAATNFVTQNKWAFVAFGALSALCATAAVYVTKYKEDEGAYSGGAPRNPRPKQYRDMKAPVSNQNLLNSVVESAILEVVDVTGHRSTALAIGKKHLVSYSHGPELTRITFYKGPTSIPIEYAFNINYDGEPTDLVVYKVTGPTQLTSPYTHFSDQLGQHPIMVSRRGGSLTVRPVDKIQPGGQITTLQGTTSSRTARYLGYNKEGDCGNVILTMHNGNYRILGIHTAGNGCVGYCNIVYGVVSQGQVLQRRQSDKVVYVPHQTNLIKSPCWVPSCELEPAALSGRDPRLEEPRDLLVSNCDKYTGNIFEISTELCIDTVASVTSRLMEYGPYAPVDYETSFTIVDMDWNTSPGHKYHNTCKQMLYESETFRSDVAKMLEVPTTYFVALLKDELRTREKVRKGKTRVIEAANFDYVVAYRMVMGEFLARVIEDPEKRAGICLGLNPYTDFSAIVNSLYQYNLCLDFKGFDGSLSEGLMRAAVQCLANCSSNPELVVKIHEPTIVTTEIVRDEEWLVSGGMCSGSPSTTLLNCVCNIFVHTAFALVYNLEFKVYCYGDDVIFSTKQQFDPRDYVEFMKEKFGMTVTSAQKTAEIAFVPPAEIEFLKRKPTIFQGVTVGALSLDSLEHKIQWCRGLEAYKQQLKSFATELALHGRDQYTLLTSKLGIDIPWGAAKAWAKALLSSVIEGLDPGPPDRIVSP</sequence>
<organism evidence="32 33">
    <name type="scientific">Orivirus A</name>
    <dbReference type="NCBI Taxonomy" id="2170052"/>
    <lineage>
        <taxon>Viruses</taxon>
        <taxon>Riboviria</taxon>
        <taxon>Orthornavirae</taxon>
        <taxon>Pisuviricota</taxon>
        <taxon>Pisoniviricetes</taxon>
        <taxon>Picornavirales</taxon>
        <taxon>Picornaviridae</taxon>
        <taxon>Paavivirinae</taxon>
        <taxon>Orivirus</taxon>
        <taxon>Orivirus aoroshaza</taxon>
    </lineage>
</organism>
<keyword evidence="18" id="KW-0788">Thiol protease</keyword>
<keyword evidence="25" id="KW-0472">Membrane</keyword>
<evidence type="ECO:0000313" key="32">
    <source>
        <dbReference type="EMBL" id="AIV09099.1"/>
    </source>
</evidence>
<dbReference type="InterPro" id="IPR043502">
    <property type="entry name" value="DNA/RNA_pol_sf"/>
</dbReference>
<keyword evidence="9" id="KW-0167">Capsid protein</keyword>
<name>A0A0A0R971_9PICO</name>
<reference evidence="32 33" key="1">
    <citation type="journal article" date="2014" name="Infect. Genet. Evol.">
        <title>Genome characterization of a novel chicken picornavirus distantly related to the members of genus Avihepatovirus with a single 2A protein and a megrivirus-like 3' UTR.</title>
        <authorList>
            <person name="Boros A."/>
            <person name="Pankovics P."/>
            <person name="Adonyi A."/>
            <person name="Phan T.G."/>
            <person name="Delwart E."/>
            <person name="Reuter G."/>
        </authorList>
    </citation>
    <scope>NUCLEOTIDE SEQUENCE [LARGE SCALE GENOMIC DNA]</scope>
    <source>
        <strain evidence="32">Chicken/Pf-CHK1/2013/HUN</strain>
    </source>
</reference>
<evidence type="ECO:0000256" key="28">
    <source>
        <dbReference type="ARBA" id="ARBA00023303"/>
    </source>
</evidence>
<dbReference type="GO" id="GO:0046718">
    <property type="term" value="P:symbiont entry into host cell"/>
    <property type="evidence" value="ECO:0007669"/>
    <property type="project" value="UniProtKB-KW"/>
</dbReference>
<dbReference type="InterPro" id="IPR007094">
    <property type="entry name" value="RNA-dir_pol_PSvirus"/>
</dbReference>
<dbReference type="InterPro" id="IPR014759">
    <property type="entry name" value="Helicase_SF3_ssRNA_vir"/>
</dbReference>
<dbReference type="PROSITE" id="PS51218">
    <property type="entry name" value="SF3_HELICASE_2"/>
    <property type="match status" value="1"/>
</dbReference>
<dbReference type="SUPFAM" id="SSF56672">
    <property type="entry name" value="DNA/RNA polymerases"/>
    <property type="match status" value="1"/>
</dbReference>
<dbReference type="GO" id="GO:0019062">
    <property type="term" value="P:virion attachment to host cell"/>
    <property type="evidence" value="ECO:0007669"/>
    <property type="project" value="UniProtKB-KW"/>
</dbReference>
<keyword evidence="33" id="KW-1185">Reference proteome</keyword>
<evidence type="ECO:0000256" key="10">
    <source>
        <dbReference type="ARBA" id="ARBA00022581"/>
    </source>
</evidence>
<evidence type="ECO:0000256" key="11">
    <source>
        <dbReference type="ARBA" id="ARBA00022670"/>
    </source>
</evidence>
<evidence type="ECO:0000259" key="29">
    <source>
        <dbReference type="PROSITE" id="PS50507"/>
    </source>
</evidence>
<dbReference type="InterPro" id="IPR000199">
    <property type="entry name" value="Peptidase_C3A/C3B_picornavir"/>
</dbReference>
<dbReference type="GO" id="GO:0006351">
    <property type="term" value="P:DNA-templated transcription"/>
    <property type="evidence" value="ECO:0007669"/>
    <property type="project" value="InterPro"/>
</dbReference>
<dbReference type="SUPFAM" id="SSF88633">
    <property type="entry name" value="Positive stranded ssRNA viruses"/>
    <property type="match status" value="3"/>
</dbReference>
<dbReference type="GO" id="GO:0015267">
    <property type="term" value="F:channel activity"/>
    <property type="evidence" value="ECO:0007669"/>
    <property type="project" value="UniProtKB-KW"/>
</dbReference>
<dbReference type="InterPro" id="IPR044067">
    <property type="entry name" value="PCV_3C_PRO"/>
</dbReference>
<evidence type="ECO:0000256" key="3">
    <source>
        <dbReference type="ARBA" id="ARBA00020107"/>
    </source>
</evidence>
<feature type="domain" description="RdRp catalytic" evidence="29">
    <location>
        <begin position="1735"/>
        <end position="1847"/>
    </location>
</feature>
<keyword evidence="13" id="KW-0548">Nucleotidyltransferase</keyword>
<dbReference type="Pfam" id="PF00680">
    <property type="entry name" value="RdRP_1"/>
    <property type="match status" value="1"/>
</dbReference>
<feature type="domain" description="SF3 helicase" evidence="30">
    <location>
        <begin position="1030"/>
        <end position="1191"/>
    </location>
</feature>
<evidence type="ECO:0000259" key="30">
    <source>
        <dbReference type="PROSITE" id="PS51218"/>
    </source>
</evidence>
<dbReference type="CDD" id="cd23193">
    <property type="entry name" value="ps-ssRNA_Picornaviridae"/>
    <property type="match status" value="1"/>
</dbReference>
<evidence type="ECO:0000313" key="33">
    <source>
        <dbReference type="Proteomes" id="UP000156252"/>
    </source>
</evidence>
<dbReference type="EMBL" id="KM203656">
    <property type="protein sequence ID" value="AIV09099.1"/>
    <property type="molecule type" value="Genomic_RNA"/>
</dbReference>
<dbReference type="InterPro" id="IPR029053">
    <property type="entry name" value="Viral_coat"/>
</dbReference>
<evidence type="ECO:0000256" key="26">
    <source>
        <dbReference type="ARBA" id="ARBA00023200"/>
    </source>
</evidence>
<keyword evidence="17" id="KW-0347">Helicase</keyword>
<proteinExistence type="predicted"/>
<dbReference type="Gene3D" id="2.40.10.10">
    <property type="entry name" value="Trypsin-like serine proteases"/>
    <property type="match status" value="2"/>
</dbReference>
<evidence type="ECO:0000256" key="20">
    <source>
        <dbReference type="ARBA" id="ARBA00022844"/>
    </source>
</evidence>
<evidence type="ECO:0000256" key="9">
    <source>
        <dbReference type="ARBA" id="ARBA00022561"/>
    </source>
</evidence>
<dbReference type="Pfam" id="PF00910">
    <property type="entry name" value="RNA_helicase"/>
    <property type="match status" value="1"/>
</dbReference>
<accession>A0A0A0R971</accession>
<dbReference type="GO" id="GO:0003968">
    <property type="term" value="F:RNA-directed RNA polymerase activity"/>
    <property type="evidence" value="ECO:0007669"/>
    <property type="project" value="UniProtKB-KW"/>
</dbReference>
<dbReference type="Gene3D" id="2.60.120.20">
    <property type="match status" value="2"/>
</dbReference>
<evidence type="ECO:0000256" key="13">
    <source>
        <dbReference type="ARBA" id="ARBA00022695"/>
    </source>
</evidence>
<keyword evidence="15" id="KW-0378">Hydrolase</keyword>
<dbReference type="Proteomes" id="UP000156252">
    <property type="component" value="Segment"/>
</dbReference>
<evidence type="ECO:0000256" key="17">
    <source>
        <dbReference type="ARBA" id="ARBA00022806"/>
    </source>
</evidence>
<dbReference type="GO" id="GO:0005524">
    <property type="term" value="F:ATP binding"/>
    <property type="evidence" value="ECO:0007669"/>
    <property type="project" value="UniProtKB-KW"/>
</dbReference>
<evidence type="ECO:0000256" key="14">
    <source>
        <dbReference type="ARBA" id="ARBA00022741"/>
    </source>
</evidence>
<evidence type="ECO:0000259" key="31">
    <source>
        <dbReference type="PROSITE" id="PS51874"/>
    </source>
</evidence>
<evidence type="ECO:0000256" key="5">
    <source>
        <dbReference type="ARBA" id="ARBA00022484"/>
    </source>
</evidence>
<keyword evidence="8" id="KW-0597">Phosphoprotein</keyword>
<keyword evidence="23" id="KW-1182">Viral ion channel</keyword>
<keyword evidence="28" id="KW-0407">Ion channel</keyword>
<keyword evidence="6" id="KW-1036">Host cytoplasmic vesicle</keyword>
<dbReference type="SUPFAM" id="SSF50494">
    <property type="entry name" value="Trypsin-like serine proteases"/>
    <property type="match status" value="1"/>
</dbReference>
<dbReference type="PROSITE" id="PS51874">
    <property type="entry name" value="PCV_3C_PRO"/>
    <property type="match status" value="1"/>
</dbReference>
<keyword evidence="5" id="KW-0696">RNA-directed RNA polymerase</keyword>
<dbReference type="InterPro" id="IPR043128">
    <property type="entry name" value="Rev_trsase/Diguanyl_cyclase"/>
</dbReference>
<keyword evidence="4" id="KW-0813">Transport</keyword>
<evidence type="ECO:0000256" key="18">
    <source>
        <dbReference type="ARBA" id="ARBA00022807"/>
    </source>
</evidence>
<evidence type="ECO:0000256" key="7">
    <source>
        <dbReference type="ARBA" id="ARBA00022520"/>
    </source>
</evidence>